<dbReference type="VEuPathDB" id="VectorBase:HLOH_055635"/>
<organism evidence="1 2">
    <name type="scientific">Haemaphysalis longicornis</name>
    <name type="common">Bush tick</name>
    <dbReference type="NCBI Taxonomy" id="44386"/>
    <lineage>
        <taxon>Eukaryota</taxon>
        <taxon>Metazoa</taxon>
        <taxon>Ecdysozoa</taxon>
        <taxon>Arthropoda</taxon>
        <taxon>Chelicerata</taxon>
        <taxon>Arachnida</taxon>
        <taxon>Acari</taxon>
        <taxon>Parasitiformes</taxon>
        <taxon>Ixodida</taxon>
        <taxon>Ixodoidea</taxon>
        <taxon>Ixodidae</taxon>
        <taxon>Haemaphysalinae</taxon>
        <taxon>Haemaphysalis</taxon>
    </lineage>
</organism>
<dbReference type="Proteomes" id="UP000821853">
    <property type="component" value="Chromosome 1"/>
</dbReference>
<evidence type="ECO:0000313" key="2">
    <source>
        <dbReference type="Proteomes" id="UP000821853"/>
    </source>
</evidence>
<evidence type="ECO:0000313" key="1">
    <source>
        <dbReference type="EMBL" id="KAH9362677.1"/>
    </source>
</evidence>
<dbReference type="EMBL" id="JABSTR010000001">
    <property type="protein sequence ID" value="KAH9362677.1"/>
    <property type="molecule type" value="Genomic_DNA"/>
</dbReference>
<gene>
    <name evidence="1" type="ORF">HPB48_001226</name>
</gene>
<sequence>MGRSDFFLDEISAHVVLSITRNGAHMKLECVFGIPTVLVKATSLATVSARTPASRRSLSIRKGHRS</sequence>
<comment type="caution">
    <text evidence="1">The sequence shown here is derived from an EMBL/GenBank/DDBJ whole genome shotgun (WGS) entry which is preliminary data.</text>
</comment>
<keyword evidence="2" id="KW-1185">Reference proteome</keyword>
<dbReference type="AlphaFoldDB" id="A0A9J6FI34"/>
<reference evidence="1 2" key="1">
    <citation type="journal article" date="2020" name="Cell">
        <title>Large-Scale Comparative Analyses of Tick Genomes Elucidate Their Genetic Diversity and Vector Capacities.</title>
        <authorList>
            <consortium name="Tick Genome and Microbiome Consortium (TIGMIC)"/>
            <person name="Jia N."/>
            <person name="Wang J."/>
            <person name="Shi W."/>
            <person name="Du L."/>
            <person name="Sun Y."/>
            <person name="Zhan W."/>
            <person name="Jiang J.F."/>
            <person name="Wang Q."/>
            <person name="Zhang B."/>
            <person name="Ji P."/>
            <person name="Bell-Sakyi L."/>
            <person name="Cui X.M."/>
            <person name="Yuan T.T."/>
            <person name="Jiang B.G."/>
            <person name="Yang W.F."/>
            <person name="Lam T.T."/>
            <person name="Chang Q.C."/>
            <person name="Ding S.J."/>
            <person name="Wang X.J."/>
            <person name="Zhu J.G."/>
            <person name="Ruan X.D."/>
            <person name="Zhao L."/>
            <person name="Wei J.T."/>
            <person name="Ye R.Z."/>
            <person name="Que T.C."/>
            <person name="Du C.H."/>
            <person name="Zhou Y.H."/>
            <person name="Cheng J.X."/>
            <person name="Dai P.F."/>
            <person name="Guo W.B."/>
            <person name="Han X.H."/>
            <person name="Huang E.J."/>
            <person name="Li L.F."/>
            <person name="Wei W."/>
            <person name="Gao Y.C."/>
            <person name="Liu J.Z."/>
            <person name="Shao H.Z."/>
            <person name="Wang X."/>
            <person name="Wang C.C."/>
            <person name="Yang T.C."/>
            <person name="Huo Q.B."/>
            <person name="Li W."/>
            <person name="Chen H.Y."/>
            <person name="Chen S.E."/>
            <person name="Zhou L.G."/>
            <person name="Ni X.B."/>
            <person name="Tian J.H."/>
            <person name="Sheng Y."/>
            <person name="Liu T."/>
            <person name="Pan Y.S."/>
            <person name="Xia L.Y."/>
            <person name="Li J."/>
            <person name="Zhao F."/>
            <person name="Cao W.C."/>
        </authorList>
    </citation>
    <scope>NUCLEOTIDE SEQUENCE [LARGE SCALE GENOMIC DNA]</scope>
    <source>
        <strain evidence="1">HaeL-2018</strain>
    </source>
</reference>
<proteinExistence type="predicted"/>
<protein>
    <submittedName>
        <fullName evidence="1">Uncharacterized protein</fullName>
    </submittedName>
</protein>
<accession>A0A9J6FI34</accession>
<name>A0A9J6FI34_HAELO</name>